<reference evidence="5 6" key="1">
    <citation type="journal article" date="2020" name="G3 (Bethesda)">
        <title>Improved Reference Genome for Cyclotella cryptica CCMP332, a Model for Cell Wall Morphogenesis, Salinity Adaptation, and Lipid Production in Diatoms (Bacillariophyta).</title>
        <authorList>
            <person name="Roberts W.R."/>
            <person name="Downey K.M."/>
            <person name="Ruck E.C."/>
            <person name="Traller J.C."/>
            <person name="Alverson A.J."/>
        </authorList>
    </citation>
    <scope>NUCLEOTIDE SEQUENCE [LARGE SCALE GENOMIC DNA]</scope>
    <source>
        <strain evidence="5 6">CCMP332</strain>
    </source>
</reference>
<name>A0ABD3QCR6_9STRA</name>
<keyword evidence="2" id="KW-0934">Plastid</keyword>
<sequence>MKSASYLMILFGASGLVSSFNLPNFFKPPTIQSSSAPKESELLETISFTANGKNADVDTQARVLKIVRSLERTCPTSPTLLSNLEEAKVLDGDWYLQYTQPSELESVDIDDQWVPVSASEGESRIETRQFNARGSVAATGLTVDASKNVAKQSFDVVNSRVTNQIMTDLGLVTVSGTFRQSSAVPQRAVVAFDTAKIALNIGPTLDLSFLFGIRAALKGTNEAGWVETTYCSSDVRIGRGNKGSLFVLTRDRDSVKS</sequence>
<keyword evidence="6" id="KW-1185">Reference proteome</keyword>
<gene>
    <name evidence="5" type="ORF">HJC23_005714</name>
</gene>
<evidence type="ECO:0000256" key="1">
    <source>
        <dbReference type="ARBA" id="ARBA00004474"/>
    </source>
</evidence>
<dbReference type="AlphaFoldDB" id="A0ABD3QCR6"/>
<dbReference type="GO" id="GO:0009536">
    <property type="term" value="C:plastid"/>
    <property type="evidence" value="ECO:0007669"/>
    <property type="project" value="UniProtKB-SubCell"/>
</dbReference>
<dbReference type="Pfam" id="PF04755">
    <property type="entry name" value="PAP_fibrillin"/>
    <property type="match status" value="1"/>
</dbReference>
<proteinExistence type="predicted"/>
<keyword evidence="3" id="KW-0732">Signal</keyword>
<comment type="subcellular location">
    <subcellularLocation>
        <location evidence="1">Plastid</location>
    </subcellularLocation>
</comment>
<accession>A0ABD3QCR6</accession>
<feature type="chain" id="PRO_5044740940" description="Plastid lipid-associated protein/fibrillin conserved domain-containing protein" evidence="3">
    <location>
        <begin position="20"/>
        <end position="257"/>
    </location>
</feature>
<feature type="signal peptide" evidence="3">
    <location>
        <begin position="1"/>
        <end position="19"/>
    </location>
</feature>
<dbReference type="Proteomes" id="UP001516023">
    <property type="component" value="Unassembled WGS sequence"/>
</dbReference>
<dbReference type="PANTHER" id="PTHR31906">
    <property type="entry name" value="PLASTID-LIPID-ASSOCIATED PROTEIN 4, CHLOROPLASTIC-RELATED"/>
    <property type="match status" value="1"/>
</dbReference>
<dbReference type="InterPro" id="IPR039633">
    <property type="entry name" value="PAP"/>
</dbReference>
<evidence type="ECO:0000313" key="5">
    <source>
        <dbReference type="EMBL" id="KAL3798153.1"/>
    </source>
</evidence>
<feature type="domain" description="Plastid lipid-associated protein/fibrillin conserved" evidence="4">
    <location>
        <begin position="40"/>
        <end position="248"/>
    </location>
</feature>
<comment type="caution">
    <text evidence="5">The sequence shown here is derived from an EMBL/GenBank/DDBJ whole genome shotgun (WGS) entry which is preliminary data.</text>
</comment>
<protein>
    <recommendedName>
        <fullName evidence="4">Plastid lipid-associated protein/fibrillin conserved domain-containing protein</fullName>
    </recommendedName>
</protein>
<organism evidence="5 6">
    <name type="scientific">Cyclotella cryptica</name>
    <dbReference type="NCBI Taxonomy" id="29204"/>
    <lineage>
        <taxon>Eukaryota</taxon>
        <taxon>Sar</taxon>
        <taxon>Stramenopiles</taxon>
        <taxon>Ochrophyta</taxon>
        <taxon>Bacillariophyta</taxon>
        <taxon>Coscinodiscophyceae</taxon>
        <taxon>Thalassiosirophycidae</taxon>
        <taxon>Stephanodiscales</taxon>
        <taxon>Stephanodiscaceae</taxon>
        <taxon>Cyclotella</taxon>
    </lineage>
</organism>
<evidence type="ECO:0000259" key="4">
    <source>
        <dbReference type="Pfam" id="PF04755"/>
    </source>
</evidence>
<evidence type="ECO:0000256" key="2">
    <source>
        <dbReference type="ARBA" id="ARBA00022640"/>
    </source>
</evidence>
<evidence type="ECO:0000256" key="3">
    <source>
        <dbReference type="SAM" id="SignalP"/>
    </source>
</evidence>
<evidence type="ECO:0000313" key="6">
    <source>
        <dbReference type="Proteomes" id="UP001516023"/>
    </source>
</evidence>
<dbReference type="InterPro" id="IPR006843">
    <property type="entry name" value="PAP/fibrillin_dom"/>
</dbReference>
<dbReference type="EMBL" id="JABMIG020000048">
    <property type="protein sequence ID" value="KAL3798153.1"/>
    <property type="molecule type" value="Genomic_DNA"/>
</dbReference>